<dbReference type="AlphaFoldDB" id="A0A2U1FDD3"/>
<evidence type="ECO:0000313" key="1">
    <source>
        <dbReference type="EMBL" id="PVZ10168.1"/>
    </source>
</evidence>
<proteinExistence type="predicted"/>
<reference evidence="1 2" key="1">
    <citation type="submission" date="2018-04" db="EMBL/GenBank/DDBJ databases">
        <title>Genomic Encyclopedia of Type Strains, Phase IV (KMG-IV): sequencing the most valuable type-strain genomes for metagenomic binning, comparative biology and taxonomic classification.</title>
        <authorList>
            <person name="Goeker M."/>
        </authorList>
    </citation>
    <scope>NUCLEOTIDE SEQUENCE [LARGE SCALE GENOMIC DNA]</scope>
    <source>
        <strain evidence="1 2">DSM 45771</strain>
    </source>
</reference>
<keyword evidence="2" id="KW-1185">Reference proteome</keyword>
<comment type="caution">
    <text evidence="1">The sequence shown here is derived from an EMBL/GenBank/DDBJ whole genome shotgun (WGS) entry which is preliminary data.</text>
</comment>
<protein>
    <submittedName>
        <fullName evidence="1">Uncharacterized protein</fullName>
    </submittedName>
</protein>
<name>A0A2U1FDD3_9PSEU</name>
<accession>A0A2U1FDD3</accession>
<gene>
    <name evidence="1" type="ORF">C8D89_105245</name>
</gene>
<sequence length="94" mass="10090">MPAALVVPALEQAWGSRFYGARKRLDGHRLVATDADRTFGDADRDLRGPAGELLLVATGRPAGLAALEGDGVDELLARLAQDTPTTVRKMHQVR</sequence>
<organism evidence="1 2">
    <name type="scientific">Actinomycetospora cinnamomea</name>
    <dbReference type="NCBI Taxonomy" id="663609"/>
    <lineage>
        <taxon>Bacteria</taxon>
        <taxon>Bacillati</taxon>
        <taxon>Actinomycetota</taxon>
        <taxon>Actinomycetes</taxon>
        <taxon>Pseudonocardiales</taxon>
        <taxon>Pseudonocardiaceae</taxon>
        <taxon>Actinomycetospora</taxon>
    </lineage>
</organism>
<dbReference type="EMBL" id="QEKW01000005">
    <property type="protein sequence ID" value="PVZ10168.1"/>
    <property type="molecule type" value="Genomic_DNA"/>
</dbReference>
<evidence type="ECO:0000313" key="2">
    <source>
        <dbReference type="Proteomes" id="UP000245639"/>
    </source>
</evidence>
<dbReference type="Proteomes" id="UP000245639">
    <property type="component" value="Unassembled WGS sequence"/>
</dbReference>